<dbReference type="EMBL" id="BJWL01000028">
    <property type="protein sequence ID" value="GFZ19894.1"/>
    <property type="molecule type" value="Genomic_DNA"/>
</dbReference>
<comment type="caution">
    <text evidence="2">The sequence shown here is derived from an EMBL/GenBank/DDBJ whole genome shotgun (WGS) entry which is preliminary data.</text>
</comment>
<accession>A0A7J0HAW1</accession>
<evidence type="ECO:0000313" key="3">
    <source>
        <dbReference type="Proteomes" id="UP000585474"/>
    </source>
</evidence>
<reference evidence="2 3" key="1">
    <citation type="submission" date="2019-07" db="EMBL/GenBank/DDBJ databases">
        <title>De Novo Assembly of kiwifruit Actinidia rufa.</title>
        <authorList>
            <person name="Sugita-Konishi S."/>
            <person name="Sato K."/>
            <person name="Mori E."/>
            <person name="Abe Y."/>
            <person name="Kisaki G."/>
            <person name="Hamano K."/>
            <person name="Suezawa K."/>
            <person name="Otani M."/>
            <person name="Fukuda T."/>
            <person name="Manabe T."/>
            <person name="Gomi K."/>
            <person name="Tabuchi M."/>
            <person name="Akimitsu K."/>
            <person name="Kataoka I."/>
        </authorList>
    </citation>
    <scope>NUCLEOTIDE SEQUENCE [LARGE SCALE GENOMIC DNA]</scope>
    <source>
        <strain evidence="3">cv. Fuchu</strain>
    </source>
</reference>
<name>A0A7J0HAW1_9ERIC</name>
<feature type="region of interest" description="Disordered" evidence="1">
    <location>
        <begin position="64"/>
        <end position="96"/>
    </location>
</feature>
<organism evidence="2 3">
    <name type="scientific">Actinidia rufa</name>
    <dbReference type="NCBI Taxonomy" id="165716"/>
    <lineage>
        <taxon>Eukaryota</taxon>
        <taxon>Viridiplantae</taxon>
        <taxon>Streptophyta</taxon>
        <taxon>Embryophyta</taxon>
        <taxon>Tracheophyta</taxon>
        <taxon>Spermatophyta</taxon>
        <taxon>Magnoliopsida</taxon>
        <taxon>eudicotyledons</taxon>
        <taxon>Gunneridae</taxon>
        <taxon>Pentapetalae</taxon>
        <taxon>asterids</taxon>
        <taxon>Ericales</taxon>
        <taxon>Actinidiaceae</taxon>
        <taxon>Actinidia</taxon>
    </lineage>
</organism>
<evidence type="ECO:0000256" key="1">
    <source>
        <dbReference type="SAM" id="MobiDB-lite"/>
    </source>
</evidence>
<proteinExistence type="predicted"/>
<gene>
    <name evidence="2" type="ORF">Acr_28g0005990</name>
</gene>
<keyword evidence="3" id="KW-1185">Reference proteome</keyword>
<dbReference type="AlphaFoldDB" id="A0A7J0HAW1"/>
<dbReference type="Proteomes" id="UP000585474">
    <property type="component" value="Unassembled WGS sequence"/>
</dbReference>
<sequence length="137" mass="15205">MCGGGGGWGWILELTRDSVMWIWGFDRVCLGIGNFEFDLLLLVGIDSNLRLVCGPCGYFKGRTKWRDGDGDLSRTSSKSGPRERWLWGEGGDDDYGGGMEATALMLRGIFKVMESKDEGEGPLRVLESFPLKRSCNE</sequence>
<protein>
    <submittedName>
        <fullName evidence="2">Uncharacterized protein</fullName>
    </submittedName>
</protein>
<evidence type="ECO:0000313" key="2">
    <source>
        <dbReference type="EMBL" id="GFZ19894.1"/>
    </source>
</evidence>